<dbReference type="OrthoDB" id="516056at2"/>
<dbReference type="EMBL" id="CP035758">
    <property type="protein sequence ID" value="QBD75162.1"/>
    <property type="molecule type" value="Genomic_DNA"/>
</dbReference>
<dbReference type="KEGG" id="kbs:EPA93_03795"/>
<reference evidence="1 2" key="1">
    <citation type="submission" date="2019-01" db="EMBL/GenBank/DDBJ databases">
        <title>Ktedonosporobacter rubrisoli SCAWS-G2.</title>
        <authorList>
            <person name="Huang Y."/>
            <person name="Yan B."/>
        </authorList>
    </citation>
    <scope>NUCLEOTIDE SEQUENCE [LARGE SCALE GENOMIC DNA]</scope>
    <source>
        <strain evidence="1 2">SCAWS-G2</strain>
    </source>
</reference>
<name>A0A4P6JJP4_KTERU</name>
<organism evidence="1 2">
    <name type="scientific">Ktedonosporobacter rubrisoli</name>
    <dbReference type="NCBI Taxonomy" id="2509675"/>
    <lineage>
        <taxon>Bacteria</taxon>
        <taxon>Bacillati</taxon>
        <taxon>Chloroflexota</taxon>
        <taxon>Ktedonobacteria</taxon>
        <taxon>Ktedonobacterales</taxon>
        <taxon>Ktedonosporobacteraceae</taxon>
        <taxon>Ktedonosporobacter</taxon>
    </lineage>
</organism>
<dbReference type="RefSeq" id="WP_129885761.1">
    <property type="nucleotide sequence ID" value="NZ_CP035758.1"/>
</dbReference>
<keyword evidence="2" id="KW-1185">Reference proteome</keyword>
<dbReference type="AlphaFoldDB" id="A0A4P6JJP4"/>
<gene>
    <name evidence="1" type="ORF">EPA93_03795</name>
</gene>
<evidence type="ECO:0000313" key="2">
    <source>
        <dbReference type="Proteomes" id="UP000290365"/>
    </source>
</evidence>
<dbReference type="Proteomes" id="UP000290365">
    <property type="component" value="Chromosome"/>
</dbReference>
<protein>
    <submittedName>
        <fullName evidence="1">Uncharacterized protein</fullName>
    </submittedName>
</protein>
<evidence type="ECO:0000313" key="1">
    <source>
        <dbReference type="EMBL" id="QBD75162.1"/>
    </source>
</evidence>
<accession>A0A4P6JJP4</accession>
<proteinExistence type="predicted"/>
<sequence>MKTGPSPQWLKITEMPRVAWMIDGMLEAAEEVYGSLQQAREKPHVMDDLAINRVYEVHGSQLEDLWLYEEQLRRFEKEMTSADQGKEIDRLTAQLVKLRGVLAASLKLADEIREGTLNRIMEMDDGQLAIEVMQGKRKPPV</sequence>